<protein>
    <submittedName>
        <fullName evidence="2">Uncharacterized protein</fullName>
    </submittedName>
</protein>
<reference evidence="2" key="1">
    <citation type="submission" date="2022-07" db="EMBL/GenBank/DDBJ databases">
        <title>Genome Sequence of Physisporinus lineatus.</title>
        <authorList>
            <person name="Buettner E."/>
        </authorList>
    </citation>
    <scope>NUCLEOTIDE SEQUENCE</scope>
    <source>
        <strain evidence="2">VT162</strain>
    </source>
</reference>
<evidence type="ECO:0000313" key="2">
    <source>
        <dbReference type="EMBL" id="KAJ3484119.1"/>
    </source>
</evidence>
<organism evidence="2 3">
    <name type="scientific">Meripilus lineatus</name>
    <dbReference type="NCBI Taxonomy" id="2056292"/>
    <lineage>
        <taxon>Eukaryota</taxon>
        <taxon>Fungi</taxon>
        <taxon>Dikarya</taxon>
        <taxon>Basidiomycota</taxon>
        <taxon>Agaricomycotina</taxon>
        <taxon>Agaricomycetes</taxon>
        <taxon>Polyporales</taxon>
        <taxon>Meripilaceae</taxon>
        <taxon>Meripilus</taxon>
    </lineage>
</organism>
<accession>A0AAD5YGJ5</accession>
<comment type="caution">
    <text evidence="2">The sequence shown here is derived from an EMBL/GenBank/DDBJ whole genome shotgun (WGS) entry which is preliminary data.</text>
</comment>
<dbReference type="InterPro" id="IPR059179">
    <property type="entry name" value="MLKL-like_MCAfunc"/>
</dbReference>
<keyword evidence="3" id="KW-1185">Reference proteome</keyword>
<evidence type="ECO:0000313" key="3">
    <source>
        <dbReference type="Proteomes" id="UP001212997"/>
    </source>
</evidence>
<dbReference type="Proteomes" id="UP001212997">
    <property type="component" value="Unassembled WGS sequence"/>
</dbReference>
<feature type="compositionally biased region" description="Basic and acidic residues" evidence="1">
    <location>
        <begin position="175"/>
        <end position="188"/>
    </location>
</feature>
<feature type="compositionally biased region" description="Low complexity" evidence="1">
    <location>
        <begin position="220"/>
        <end position="231"/>
    </location>
</feature>
<proteinExistence type="predicted"/>
<name>A0AAD5YGJ5_9APHY</name>
<gene>
    <name evidence="2" type="ORF">NLI96_g5866</name>
</gene>
<dbReference type="CDD" id="cd21037">
    <property type="entry name" value="MLKL_NTD"/>
    <property type="match status" value="1"/>
</dbReference>
<dbReference type="GO" id="GO:0007166">
    <property type="term" value="P:cell surface receptor signaling pathway"/>
    <property type="evidence" value="ECO:0007669"/>
    <property type="project" value="InterPro"/>
</dbReference>
<dbReference type="Gene3D" id="1.20.930.20">
    <property type="entry name" value="Adaptor protein Cbl, N-terminal domain"/>
    <property type="match status" value="1"/>
</dbReference>
<feature type="compositionally biased region" description="Basic and acidic residues" evidence="1">
    <location>
        <begin position="249"/>
        <end position="261"/>
    </location>
</feature>
<sequence>MSLDVLLAGLQAAQAVVSGSPILGLDLAINIAVSLLQALRSTKHITSECKFLAQHAAQLTLGMYLQLSSANFHPVDSQIILIIDEHASTLREIEAFMTKVAKRSFVKRIVFNGKMKDDLERYRGKLDAASRLFGVLLLAPEVQYRPPLRQSIIHPPKIDASPPKPSPQQPRATLKKSERKPSQSEIKHPPPTSPKPSPTRKLSRERVRSKQSSSTPPRGSIPWISPIPTSSFDPTPSTIPQPRRARSSHSMEVDRKLRKDTSTAIQHSRSQSDILGPRRVLTAINEFEKTAFSPLPPSYCM</sequence>
<dbReference type="EMBL" id="JANAWD010000201">
    <property type="protein sequence ID" value="KAJ3484119.1"/>
    <property type="molecule type" value="Genomic_DNA"/>
</dbReference>
<dbReference type="AlphaFoldDB" id="A0AAD5YGJ5"/>
<feature type="region of interest" description="Disordered" evidence="1">
    <location>
        <begin position="152"/>
        <end position="271"/>
    </location>
</feature>
<dbReference type="InterPro" id="IPR036537">
    <property type="entry name" value="Adaptor_Cbl_N_dom_sf"/>
</dbReference>
<evidence type="ECO:0000256" key="1">
    <source>
        <dbReference type="SAM" id="MobiDB-lite"/>
    </source>
</evidence>
<feature type="compositionally biased region" description="Polar residues" evidence="1">
    <location>
        <begin position="262"/>
        <end position="271"/>
    </location>
</feature>